<reference evidence="2" key="1">
    <citation type="submission" date="2023-03" db="EMBL/GenBank/DDBJ databases">
        <title>Massive genome expansion in bonnet fungi (Mycena s.s.) driven by repeated elements and novel gene families across ecological guilds.</title>
        <authorList>
            <consortium name="Lawrence Berkeley National Laboratory"/>
            <person name="Harder C.B."/>
            <person name="Miyauchi S."/>
            <person name="Viragh M."/>
            <person name="Kuo A."/>
            <person name="Thoen E."/>
            <person name="Andreopoulos B."/>
            <person name="Lu D."/>
            <person name="Skrede I."/>
            <person name="Drula E."/>
            <person name="Henrissat B."/>
            <person name="Morin E."/>
            <person name="Kohler A."/>
            <person name="Barry K."/>
            <person name="LaButti K."/>
            <person name="Morin E."/>
            <person name="Salamov A."/>
            <person name="Lipzen A."/>
            <person name="Mereny Z."/>
            <person name="Hegedus B."/>
            <person name="Baldrian P."/>
            <person name="Stursova M."/>
            <person name="Weitz H."/>
            <person name="Taylor A."/>
            <person name="Grigoriev I.V."/>
            <person name="Nagy L.G."/>
            <person name="Martin F."/>
            <person name="Kauserud H."/>
        </authorList>
    </citation>
    <scope>NUCLEOTIDE SEQUENCE</scope>
    <source>
        <strain evidence="2">9284</strain>
    </source>
</reference>
<feature type="compositionally biased region" description="Basic residues" evidence="1">
    <location>
        <begin position="169"/>
        <end position="178"/>
    </location>
</feature>
<evidence type="ECO:0000313" key="2">
    <source>
        <dbReference type="EMBL" id="KAJ7618026.1"/>
    </source>
</evidence>
<feature type="compositionally biased region" description="Low complexity" evidence="1">
    <location>
        <begin position="22"/>
        <end position="34"/>
    </location>
</feature>
<evidence type="ECO:0000313" key="3">
    <source>
        <dbReference type="Proteomes" id="UP001221142"/>
    </source>
</evidence>
<feature type="compositionally biased region" description="Low complexity" evidence="1">
    <location>
        <begin position="194"/>
        <end position="203"/>
    </location>
</feature>
<feature type="compositionally biased region" description="Acidic residues" evidence="1">
    <location>
        <begin position="140"/>
        <end position="163"/>
    </location>
</feature>
<proteinExistence type="predicted"/>
<accession>A0AAD7BEE4</accession>
<feature type="region of interest" description="Disordered" evidence="1">
    <location>
        <begin position="1"/>
        <end position="216"/>
    </location>
</feature>
<protein>
    <submittedName>
        <fullName evidence="2">Uncharacterized protein</fullName>
    </submittedName>
</protein>
<dbReference type="EMBL" id="JARKIF010000020">
    <property type="protein sequence ID" value="KAJ7618026.1"/>
    <property type="molecule type" value="Genomic_DNA"/>
</dbReference>
<sequence>MAPLPHSPSRRHTAPASPSPRRPTQSPTRSPRQPHVLPHSPLQTHSPTPFLVRGGTSTPTPERRARAASALEAPLPHSPSSPTSAYGHTRKSSAYAALAALAAQPYSPSHPHQPPPLRRAGTQPQPLSPGSTPPLSADVRDEDDSEEGEGDEGDEEEEEDELEGEGRIGRRRSTRSRGGRLLTPPATPPRHSLVVVSGSGSSSEEGHDDAQARPTFNARKASAQCRQLEGYVSFAAVEGLGEPPSPGPEGSESEDERPRKAGGLAGLWRSGFW</sequence>
<comment type="caution">
    <text evidence="2">The sequence shown here is derived from an EMBL/GenBank/DDBJ whole genome shotgun (WGS) entry which is preliminary data.</text>
</comment>
<name>A0AAD7BEE4_9AGAR</name>
<feature type="region of interest" description="Disordered" evidence="1">
    <location>
        <begin position="238"/>
        <end position="273"/>
    </location>
</feature>
<evidence type="ECO:0000256" key="1">
    <source>
        <dbReference type="SAM" id="MobiDB-lite"/>
    </source>
</evidence>
<dbReference type="Proteomes" id="UP001221142">
    <property type="component" value="Unassembled WGS sequence"/>
</dbReference>
<gene>
    <name evidence="2" type="ORF">FB45DRAFT_216919</name>
</gene>
<dbReference type="AlphaFoldDB" id="A0AAD7BEE4"/>
<feature type="compositionally biased region" description="Low complexity" evidence="1">
    <location>
        <begin position="92"/>
        <end position="110"/>
    </location>
</feature>
<organism evidence="2 3">
    <name type="scientific">Roridomyces roridus</name>
    <dbReference type="NCBI Taxonomy" id="1738132"/>
    <lineage>
        <taxon>Eukaryota</taxon>
        <taxon>Fungi</taxon>
        <taxon>Dikarya</taxon>
        <taxon>Basidiomycota</taxon>
        <taxon>Agaricomycotina</taxon>
        <taxon>Agaricomycetes</taxon>
        <taxon>Agaricomycetidae</taxon>
        <taxon>Agaricales</taxon>
        <taxon>Marasmiineae</taxon>
        <taxon>Mycenaceae</taxon>
        <taxon>Roridomyces</taxon>
    </lineage>
</organism>
<keyword evidence="3" id="KW-1185">Reference proteome</keyword>
<feature type="compositionally biased region" description="Polar residues" evidence="1">
    <location>
        <begin position="122"/>
        <end position="134"/>
    </location>
</feature>